<dbReference type="InterPro" id="IPR038765">
    <property type="entry name" value="Papain-like_cys_pep_sf"/>
</dbReference>
<keyword evidence="3" id="KW-1185">Reference proteome</keyword>
<accession>A0A226DAT9</accession>
<dbReference type="Gene3D" id="3.40.395.10">
    <property type="entry name" value="Adenoviral Proteinase, Chain A"/>
    <property type="match status" value="1"/>
</dbReference>
<evidence type="ECO:0000313" key="3">
    <source>
        <dbReference type="Proteomes" id="UP000198287"/>
    </source>
</evidence>
<protein>
    <submittedName>
        <fullName evidence="2">Uncharacterized protein</fullName>
    </submittedName>
</protein>
<feature type="region of interest" description="Disordered" evidence="1">
    <location>
        <begin position="1138"/>
        <end position="1172"/>
    </location>
</feature>
<comment type="caution">
    <text evidence="2">The sequence shown here is derived from an EMBL/GenBank/DDBJ whole genome shotgun (WGS) entry which is preliminary data.</text>
</comment>
<feature type="compositionally biased region" description="Polar residues" evidence="1">
    <location>
        <begin position="1152"/>
        <end position="1172"/>
    </location>
</feature>
<dbReference type="Proteomes" id="UP000198287">
    <property type="component" value="Unassembled WGS sequence"/>
</dbReference>
<proteinExistence type="predicted"/>
<gene>
    <name evidence="2" type="ORF">Fcan01_22772</name>
</gene>
<organism evidence="2 3">
    <name type="scientific">Folsomia candida</name>
    <name type="common">Springtail</name>
    <dbReference type="NCBI Taxonomy" id="158441"/>
    <lineage>
        <taxon>Eukaryota</taxon>
        <taxon>Metazoa</taxon>
        <taxon>Ecdysozoa</taxon>
        <taxon>Arthropoda</taxon>
        <taxon>Hexapoda</taxon>
        <taxon>Collembola</taxon>
        <taxon>Entomobryomorpha</taxon>
        <taxon>Isotomoidea</taxon>
        <taxon>Isotomidae</taxon>
        <taxon>Proisotominae</taxon>
        <taxon>Folsomia</taxon>
    </lineage>
</organism>
<sequence>MSEKEVDEFCRLRKLGRNHVVESNVIARLVRFSRLLENTCRHENALLIVTSVEALRKIDPLFGKITPSGFKKFLAHLNEEIYTSFMTHFFDNREDLAPLRTKIFSEFWHFSCRFKLKKKNGHFHVMKNGIAVKYKHSRLNCAKSSHKAKTLTSKCGQDFVRGVVMSEKEVDEFCRLRKLGRNHVVESNVIARLVRFSRLLENTCRHENALLIVTSVEALRKIDPLFGKITPSGFKKFLAHLNEEIYTSFMTHFFDNREDLAPLRTKIFSEFWHFSCRFKLKKKNGHFQGCPKEVFDSSATGDLSGINNMNLSIEQEHHAEEFIVDNDAHSEQWCSSSSTYSGTTFSMTPQFHSELGVLSCGIGVVECGPTTASLSPRFSGKVVKEVINHGDNNPNEPTPGLSNELYRKIKPIIRNIMALIIPLNGPFEEKYSQKNTQSPILDLIFFWFLRHGAKTLALVGTTISMTPTSPFHKENVNYNSSGQERREVKEMLPGDSFSNFQNHCAESGSESYEVDVKLPNPDNHSEESNAITPTELCQIKGIDPSLLNYKLPENVTIFIPRTEWEKFYDPNKRIPINNYGQLIHETLQKQHGIPCSFIARGTTPISMRNSKFCASFRGVCGSSRYHHKDPDVCKTTYQCHVRKFDTEDMDVIIEVKLGGQFLLFQKMRTGRPCKGADRDSRRKDLQHVTALSSKLSEYSTLQHLQFLHKNLPTRSLSVLRKIKSEGNLQGGHRGKIMAVALDDVENKLKLDTRFQDLRFPELSGYIKSNVVSPHRMTLLYSPEQLRFAKRCDEIYFDATGKIVPAEIIDIITGERRQLLLHSAVAKLSKSNVPAVPIMEALSTKGDVPTIANFLLQFIADVRKYKLKWQPRLFVVDMCLAYLHASVLALNKESLSDYINRIYDYLIDASPQITIPKTVVFVCSNHLMHAVSRYLHKKSVSNSTIKLAMFGFAQLAYIEKLSGKISVPDPTIDDCAYDEGAMQQVFPSPDPQLQRENSKFFLYFRNRRDQLREQRINVNQDEQNFVPNKFYSITVIQTFERWITYYPFWGKVGFTFTGVSTLLNGLKSKKPQQTKSKNKESIVRARKSQMEKSGSLEFSTAKWKRRTGNSKISYKTKIQLSQQPDEATTSKLIESTQRFMKESESSRRTTSSNHLNGRQLRSQSNLTKTSGQTKKIEAQVVDLTQTEDDFPIMDTLKISSREWVSETNTLIEEAMAYAYRIMLEFVPNYEIQKKIKLISSDLIYHMNQNELPGCVPILNPNPNLLPSEDDIDTEDGRIYTIIFFRQHAFLVEIDFDTVSISFLDSLETYTDQIERTAIFDALKAVLEFKYSIDGWTEVNKRSVQQYYNDCVIFSLMNMRMRLLGLDHLRLVNLEDCQNFRHTMVEELMKSTVIGRKFFEKCGCSSDVLKQIEKREVQRKIITKMLDKRNQISELKKQLKLFEGITPPIKYAVNMRKKCTKLENSLSVEVNKYEKRFEKLRLMHNSFILAEEVEPMRLLPK</sequence>
<feature type="region of interest" description="Disordered" evidence="1">
    <location>
        <begin position="1068"/>
        <end position="1087"/>
    </location>
</feature>
<evidence type="ECO:0000313" key="2">
    <source>
        <dbReference type="EMBL" id="OXA42283.1"/>
    </source>
</evidence>
<evidence type="ECO:0000256" key="1">
    <source>
        <dbReference type="SAM" id="MobiDB-lite"/>
    </source>
</evidence>
<dbReference type="EMBL" id="LNIX01000026">
    <property type="protein sequence ID" value="OXA42283.1"/>
    <property type="molecule type" value="Genomic_DNA"/>
</dbReference>
<dbReference type="SUPFAM" id="SSF54001">
    <property type="entry name" value="Cysteine proteinases"/>
    <property type="match status" value="1"/>
</dbReference>
<name>A0A226DAT9_FOLCA</name>
<reference evidence="2 3" key="1">
    <citation type="submission" date="2015-12" db="EMBL/GenBank/DDBJ databases">
        <title>The genome of Folsomia candida.</title>
        <authorList>
            <person name="Faddeeva A."/>
            <person name="Derks M.F."/>
            <person name="Anvar Y."/>
            <person name="Smit S."/>
            <person name="Van Straalen N."/>
            <person name="Roelofs D."/>
        </authorList>
    </citation>
    <scope>NUCLEOTIDE SEQUENCE [LARGE SCALE GENOMIC DNA]</scope>
    <source>
        <strain evidence="2 3">VU population</strain>
        <tissue evidence="2">Whole body</tissue>
    </source>
</reference>